<protein>
    <submittedName>
        <fullName evidence="8">S9 family peptidase</fullName>
    </submittedName>
</protein>
<evidence type="ECO:0000259" key="7">
    <source>
        <dbReference type="Pfam" id="PF00326"/>
    </source>
</evidence>
<dbReference type="PANTHER" id="PTHR42776">
    <property type="entry name" value="SERINE PEPTIDASE S9 FAMILY MEMBER"/>
    <property type="match status" value="1"/>
</dbReference>
<evidence type="ECO:0000313" key="9">
    <source>
        <dbReference type="Proteomes" id="UP001155128"/>
    </source>
</evidence>
<dbReference type="GO" id="GO:0006508">
    <property type="term" value="P:proteolysis"/>
    <property type="evidence" value="ECO:0007669"/>
    <property type="project" value="UniProtKB-KW"/>
</dbReference>
<dbReference type="PANTHER" id="PTHR42776:SF13">
    <property type="entry name" value="DIPEPTIDYL-PEPTIDASE 5"/>
    <property type="match status" value="1"/>
</dbReference>
<reference evidence="8" key="1">
    <citation type="submission" date="2022-06" db="EMBL/GenBank/DDBJ databases">
        <title>Sphingomicrobium sedimins sp. nov., a marine bacterium isolated from tidal flat.</title>
        <authorList>
            <person name="Kim C.-H."/>
            <person name="Yoo Y."/>
            <person name="Kim J.-J."/>
        </authorList>
    </citation>
    <scope>NUCLEOTIDE SEQUENCE</scope>
    <source>
        <strain evidence="8">GRR-S6-50</strain>
    </source>
</reference>
<dbReference type="Gene3D" id="2.120.10.30">
    <property type="entry name" value="TolB, C-terminal domain"/>
    <property type="match status" value="2"/>
</dbReference>
<dbReference type="AlphaFoldDB" id="A0A9X2EF95"/>
<feature type="chain" id="PRO_5040773250" evidence="6">
    <location>
        <begin position="23"/>
        <end position="683"/>
    </location>
</feature>
<dbReference type="SUPFAM" id="SSF53474">
    <property type="entry name" value="alpha/beta-Hydrolases"/>
    <property type="match status" value="1"/>
</dbReference>
<feature type="domain" description="Peptidase S9 prolyl oligopeptidase catalytic" evidence="7">
    <location>
        <begin position="470"/>
        <end position="679"/>
    </location>
</feature>
<dbReference type="InterPro" id="IPR011659">
    <property type="entry name" value="WD40"/>
</dbReference>
<dbReference type="Pfam" id="PF07676">
    <property type="entry name" value="PD40"/>
    <property type="match status" value="2"/>
</dbReference>
<dbReference type="FunFam" id="3.40.50.1820:FF:000028">
    <property type="entry name" value="S9 family peptidase"/>
    <property type="match status" value="1"/>
</dbReference>
<comment type="caution">
    <text evidence="8">The sequence shown here is derived from an EMBL/GenBank/DDBJ whole genome shotgun (WGS) entry which is preliminary data.</text>
</comment>
<evidence type="ECO:0000256" key="1">
    <source>
        <dbReference type="ARBA" id="ARBA00010040"/>
    </source>
</evidence>
<keyword evidence="2" id="KW-0645">Protease</keyword>
<comment type="similarity">
    <text evidence="1">Belongs to the peptidase S9C family.</text>
</comment>
<dbReference type="RefSeq" id="WP_252111451.1">
    <property type="nucleotide sequence ID" value="NZ_JAMSHT010000001.1"/>
</dbReference>
<feature type="signal peptide" evidence="6">
    <location>
        <begin position="1"/>
        <end position="22"/>
    </location>
</feature>
<evidence type="ECO:0000313" key="8">
    <source>
        <dbReference type="EMBL" id="MCM8556341.1"/>
    </source>
</evidence>
<evidence type="ECO:0000256" key="3">
    <source>
        <dbReference type="ARBA" id="ARBA00022729"/>
    </source>
</evidence>
<organism evidence="8 9">
    <name type="scientific">Sphingomicrobium sediminis</name>
    <dbReference type="NCBI Taxonomy" id="2950949"/>
    <lineage>
        <taxon>Bacteria</taxon>
        <taxon>Pseudomonadati</taxon>
        <taxon>Pseudomonadota</taxon>
        <taxon>Alphaproteobacteria</taxon>
        <taxon>Sphingomonadales</taxon>
        <taxon>Sphingomonadaceae</taxon>
        <taxon>Sphingomicrobium</taxon>
    </lineage>
</organism>
<dbReference type="Gene3D" id="3.40.50.1820">
    <property type="entry name" value="alpha/beta hydrolase"/>
    <property type="match status" value="1"/>
</dbReference>
<dbReference type="SUPFAM" id="SSF82171">
    <property type="entry name" value="DPP6 N-terminal domain-like"/>
    <property type="match status" value="1"/>
</dbReference>
<dbReference type="InterPro" id="IPR001375">
    <property type="entry name" value="Peptidase_S9_cat"/>
</dbReference>
<dbReference type="EMBL" id="JAMSHT010000001">
    <property type="protein sequence ID" value="MCM8556341.1"/>
    <property type="molecule type" value="Genomic_DNA"/>
</dbReference>
<evidence type="ECO:0000256" key="4">
    <source>
        <dbReference type="ARBA" id="ARBA00022801"/>
    </source>
</evidence>
<dbReference type="InterPro" id="IPR011042">
    <property type="entry name" value="6-blade_b-propeller_TolB-like"/>
</dbReference>
<evidence type="ECO:0000256" key="6">
    <source>
        <dbReference type="SAM" id="SignalP"/>
    </source>
</evidence>
<evidence type="ECO:0000256" key="2">
    <source>
        <dbReference type="ARBA" id="ARBA00022670"/>
    </source>
</evidence>
<keyword evidence="3 6" id="KW-0732">Signal</keyword>
<sequence length="683" mass="75136">MKTTLALTALAAALVATQAAEARPLTPEDLVGFDRVGAPSVSPDGKWALFSVSSAKDDLSGRTTSYHLHSLDGSEDDHVLANGNWSFGGARFGGDGAIWFVSDRSGSDQVYRMERFQEPEQVTNLAAGAIDDFVLSTDASKLVLIATRDLKCEDFVCANVDVEAAMEVEVGNALEYDEIFVRQWDTWVEPGVKSQLYGFEVVDGRAIGTGAPLSRDLGGNTPSRPFGGSEEISVANNGAVFFALREGGSSEPTSTDLDIYVAPIDGRAPAINLTPDNEAHDNLPTISPDGRTLAYVAMERPGYESDKFTVMIRDLATGETRALTADGYLSAGSITWTADGTSLIVGVGETMEHPLYRINVASGARERLTQDGNAGNAVPLLNGDVVFTMNSMMAPTEIYLLDDGEIEQRTFFNADKLAELDPMEYEKFNFIGANGDTVWGFRLKPADAEEDLPVAFVVHGGPQGSFGNSWSTRWNPRALTFGKYAVVSIDFHGSTGYGQDFTDSINQDWGGKPLEDLQLGLAHALEMDEQLDGDRICALGASYGGYMMNWIAGNWSDRFDCLINHNGLFDMRAFYYSTEELWFPRWDMGGSYAENPEMYERWNPVNHVDNWQTPMLVVLGLKDYRVPYTQGLGAFTALQERDIPSKLLVFPDENHWVLNGENSIRWHNEVEEWMDRWTAEDGE</sequence>
<dbReference type="GO" id="GO:0004252">
    <property type="term" value="F:serine-type endopeptidase activity"/>
    <property type="evidence" value="ECO:0007669"/>
    <property type="project" value="TreeGrafter"/>
</dbReference>
<keyword evidence="9" id="KW-1185">Reference proteome</keyword>
<gene>
    <name evidence="8" type="ORF">NDO55_00715</name>
</gene>
<evidence type="ECO:0000256" key="5">
    <source>
        <dbReference type="ARBA" id="ARBA00022825"/>
    </source>
</evidence>
<dbReference type="Pfam" id="PF00326">
    <property type="entry name" value="Peptidase_S9"/>
    <property type="match status" value="1"/>
</dbReference>
<dbReference type="InterPro" id="IPR029058">
    <property type="entry name" value="AB_hydrolase_fold"/>
</dbReference>
<keyword evidence="5" id="KW-0720">Serine protease</keyword>
<accession>A0A9X2EF95</accession>
<dbReference type="Proteomes" id="UP001155128">
    <property type="component" value="Unassembled WGS sequence"/>
</dbReference>
<name>A0A9X2EF95_9SPHN</name>
<proteinExistence type="inferred from homology"/>
<keyword evidence="4" id="KW-0378">Hydrolase</keyword>